<organism evidence="1 2">
    <name type="scientific">Trichonephila clavata</name>
    <name type="common">Joro spider</name>
    <name type="synonym">Nephila clavata</name>
    <dbReference type="NCBI Taxonomy" id="2740835"/>
    <lineage>
        <taxon>Eukaryota</taxon>
        <taxon>Metazoa</taxon>
        <taxon>Ecdysozoa</taxon>
        <taxon>Arthropoda</taxon>
        <taxon>Chelicerata</taxon>
        <taxon>Arachnida</taxon>
        <taxon>Araneae</taxon>
        <taxon>Araneomorphae</taxon>
        <taxon>Entelegynae</taxon>
        <taxon>Araneoidea</taxon>
        <taxon>Nephilidae</taxon>
        <taxon>Trichonephila</taxon>
    </lineage>
</organism>
<proteinExistence type="predicted"/>
<sequence>MCSLTFLQRYHSLITSTSKLGFAISSPQAKKATIEWKRPGSPTTKKFKAFRYCANLTRLHEAIRCKHPGISSEDVILLHDNARAHNAQATQELLRRFRREIWSQLQIWYPVSFRDPVSKV</sequence>
<dbReference type="AlphaFoldDB" id="A0A8X6LZZ2"/>
<evidence type="ECO:0008006" key="3">
    <source>
        <dbReference type="Google" id="ProtNLM"/>
    </source>
</evidence>
<evidence type="ECO:0000313" key="2">
    <source>
        <dbReference type="Proteomes" id="UP000887116"/>
    </source>
</evidence>
<keyword evidence="2" id="KW-1185">Reference proteome</keyword>
<protein>
    <recommendedName>
        <fullName evidence="3">Transposase</fullName>
    </recommendedName>
</protein>
<evidence type="ECO:0000313" key="1">
    <source>
        <dbReference type="EMBL" id="GFR29066.1"/>
    </source>
</evidence>
<accession>A0A8X6LZZ2</accession>
<dbReference type="OrthoDB" id="6468877at2759"/>
<dbReference type="InterPro" id="IPR036397">
    <property type="entry name" value="RNaseH_sf"/>
</dbReference>
<dbReference type="Proteomes" id="UP000887116">
    <property type="component" value="Unassembled WGS sequence"/>
</dbReference>
<dbReference type="Gene3D" id="3.30.420.10">
    <property type="entry name" value="Ribonuclease H-like superfamily/Ribonuclease H"/>
    <property type="match status" value="1"/>
</dbReference>
<gene>
    <name evidence="1" type="ORF">TNCT_128801</name>
</gene>
<comment type="caution">
    <text evidence="1">The sequence shown here is derived from an EMBL/GenBank/DDBJ whole genome shotgun (WGS) entry which is preliminary data.</text>
</comment>
<dbReference type="EMBL" id="BMAO01009167">
    <property type="protein sequence ID" value="GFR29066.1"/>
    <property type="molecule type" value="Genomic_DNA"/>
</dbReference>
<reference evidence="1" key="1">
    <citation type="submission" date="2020-07" db="EMBL/GenBank/DDBJ databases">
        <title>Multicomponent nature underlies the extraordinary mechanical properties of spider dragline silk.</title>
        <authorList>
            <person name="Kono N."/>
            <person name="Nakamura H."/>
            <person name="Mori M."/>
            <person name="Yoshida Y."/>
            <person name="Ohtoshi R."/>
            <person name="Malay A.D."/>
            <person name="Moran D.A.P."/>
            <person name="Tomita M."/>
            <person name="Numata K."/>
            <person name="Arakawa K."/>
        </authorList>
    </citation>
    <scope>NUCLEOTIDE SEQUENCE</scope>
</reference>
<name>A0A8X6LZZ2_TRICU</name>
<dbReference type="GO" id="GO:0003676">
    <property type="term" value="F:nucleic acid binding"/>
    <property type="evidence" value="ECO:0007669"/>
    <property type="project" value="InterPro"/>
</dbReference>